<dbReference type="InterPro" id="IPR007621">
    <property type="entry name" value="TPM_dom"/>
</dbReference>
<evidence type="ECO:0000313" key="5">
    <source>
        <dbReference type="Proteomes" id="UP001597191"/>
    </source>
</evidence>
<reference evidence="5" key="1">
    <citation type="journal article" date="2019" name="Int. J. Syst. Evol. Microbiol.">
        <title>The Global Catalogue of Microorganisms (GCM) 10K type strain sequencing project: providing services to taxonomists for standard genome sequencing and annotation.</title>
        <authorList>
            <consortium name="The Broad Institute Genomics Platform"/>
            <consortium name="The Broad Institute Genome Sequencing Center for Infectious Disease"/>
            <person name="Wu L."/>
            <person name="Ma J."/>
        </authorList>
    </citation>
    <scope>NUCLEOTIDE SEQUENCE [LARGE SCALE GENOMIC DNA]</scope>
    <source>
        <strain evidence="5">CCM 8937</strain>
    </source>
</reference>
<organism evidence="4 5">
    <name type="scientific">Lapidilactobacillus gannanensis</name>
    <dbReference type="NCBI Taxonomy" id="2486002"/>
    <lineage>
        <taxon>Bacteria</taxon>
        <taxon>Bacillati</taxon>
        <taxon>Bacillota</taxon>
        <taxon>Bacilli</taxon>
        <taxon>Lactobacillales</taxon>
        <taxon>Lactobacillaceae</taxon>
        <taxon>Lapidilactobacillus</taxon>
    </lineage>
</organism>
<dbReference type="RefSeq" id="WP_125649794.1">
    <property type="nucleotide sequence ID" value="NZ_JBHTOH010000017.1"/>
</dbReference>
<feature type="transmembrane region" description="Helical" evidence="1">
    <location>
        <begin position="190"/>
        <end position="211"/>
    </location>
</feature>
<dbReference type="PROSITE" id="PS51257">
    <property type="entry name" value="PROKAR_LIPOPROTEIN"/>
    <property type="match status" value="1"/>
</dbReference>
<keyword evidence="2" id="KW-0732">Signal</keyword>
<gene>
    <name evidence="4" type="ORF">ACFQ4R_02820</name>
</gene>
<keyword evidence="1" id="KW-0472">Membrane</keyword>
<keyword evidence="5" id="KW-1185">Reference proteome</keyword>
<feature type="chain" id="PRO_5046558383" evidence="2">
    <location>
        <begin position="31"/>
        <end position="444"/>
    </location>
</feature>
<protein>
    <submittedName>
        <fullName evidence="4">TPM domain-containing protein</fullName>
    </submittedName>
</protein>
<dbReference type="PANTHER" id="PTHR30373:SF2">
    <property type="entry name" value="UPF0603 PROTEIN YGCG"/>
    <property type="match status" value="1"/>
</dbReference>
<keyword evidence="1" id="KW-0812">Transmembrane</keyword>
<evidence type="ECO:0000259" key="3">
    <source>
        <dbReference type="Pfam" id="PF04536"/>
    </source>
</evidence>
<comment type="caution">
    <text evidence="4">The sequence shown here is derived from an EMBL/GenBank/DDBJ whole genome shotgun (WGS) entry which is preliminary data.</text>
</comment>
<proteinExistence type="predicted"/>
<dbReference type="PANTHER" id="PTHR30373">
    <property type="entry name" value="UPF0603 PROTEIN YGCG"/>
    <property type="match status" value="1"/>
</dbReference>
<dbReference type="Gene3D" id="3.10.310.50">
    <property type="match status" value="1"/>
</dbReference>
<name>A0ABW4BMA6_9LACO</name>
<dbReference type="EMBL" id="JBHTOH010000017">
    <property type="protein sequence ID" value="MFD1410557.1"/>
    <property type="molecule type" value="Genomic_DNA"/>
</dbReference>
<evidence type="ECO:0000256" key="2">
    <source>
        <dbReference type="SAM" id="SignalP"/>
    </source>
</evidence>
<accession>A0ABW4BMA6</accession>
<sequence>MLVRRKINWLVLLLGLVGCWLWLAPQPVAAANQTAWVNDQAKVLSQRTVAEIDQINQETFAKVKGQPQLAVITVDHLPDNQDIDDYGVAMFEKYQVGRRDWDNGLLLTVAIADHKYRLTVGYGLEAVIPDGSKQMIVTAKIKAELKDGRYDAAIRHMIEKISRRVVTQEAAIRTPAAIQEKRQRDQRIKIGVFIGLILLIILVVVGIVAYIRQKRRWQAYALTTLQDEHFLQKHPLVRFMPWPERVKLVKTTSLPTKFTDVQLLQLVFIPYLREHISEILAANPVALEYPAADYQVAIKAVTDRPLYTAKTLTKLVTLLNPKIRQIKPMMLRYQRAFEIYSQQKKLSAKRQQQLWAILTANVDYFETVTDDEALTLFAKMDRYVDQNGQLKPVKDQADLMLLPVWWTTYHDATLNSGSSSSSSSNFGSGFGGGSTGGGGFSGGW</sequence>
<dbReference type="Proteomes" id="UP001597191">
    <property type="component" value="Unassembled WGS sequence"/>
</dbReference>
<feature type="domain" description="TPM" evidence="3">
    <location>
        <begin position="37"/>
        <end position="163"/>
    </location>
</feature>
<evidence type="ECO:0000256" key="1">
    <source>
        <dbReference type="SAM" id="Phobius"/>
    </source>
</evidence>
<feature type="signal peptide" evidence="2">
    <location>
        <begin position="1"/>
        <end position="30"/>
    </location>
</feature>
<keyword evidence="1" id="KW-1133">Transmembrane helix</keyword>
<dbReference type="Pfam" id="PF04536">
    <property type="entry name" value="TPM_phosphatase"/>
    <property type="match status" value="1"/>
</dbReference>
<evidence type="ECO:0000313" key="4">
    <source>
        <dbReference type="EMBL" id="MFD1410557.1"/>
    </source>
</evidence>